<name>A3VD38_9RHOB</name>
<accession>A3VD38</accession>
<dbReference type="HOGENOM" id="CLU_516536_0_0_5"/>
<sequence length="521" mass="56928">MRGETLETDQAVLNAQRLGVFQRLAVLFVKEVTGAGLKLVRRIFVHTIDDEEFVHLDVSHLFQISEALGHEKLGEEFVQIERVHEQLGALGEFRLTTRAFFFFGQNVDVEPGQLAGQTHVLTAAADGQRQLIVGHDHFDPLGVFVQNDLGDLGRLKRVHEEGRHILVPWDDVDLFALKLVHHGLNAAAAHTDTGTDRVDGVVIGHDTDLGARTRITGHGLDLDDAVVDFRHFHLEEFGHEFRRGPAEEDLRPTCLTPHVFHIAADTVVRAIAFAADLFVAAQDRFASAHIDDDVPVFLALDDAVDDGAGTILEFFVLTIPLGFANLLQDDLLGRLRGDPAQFHGRHFVDDGVTDNGVVEVLLGLFHGQLGLIVLELFILDHGADAGEGGTARLAVDRHANVHLGAVTRLGGTGEAFLHRFDDERRVDHLLARDRFGGLEQFELVGRGNGHSYSSSDPSSVSMSSYWLSSMMPASLRCFSISAMSSSVRTSFASASRSKVRPMVTGSPLSSISIRISPSSVP</sequence>
<dbReference type="AlphaFoldDB" id="A3VD38"/>
<evidence type="ECO:0000313" key="2">
    <source>
        <dbReference type="Proteomes" id="UP000002931"/>
    </source>
</evidence>
<dbReference type="Proteomes" id="UP000002931">
    <property type="component" value="Unassembled WGS sequence"/>
</dbReference>
<proteinExistence type="predicted"/>
<dbReference type="EMBL" id="AAMT01000003">
    <property type="protein sequence ID" value="EAQ14067.1"/>
    <property type="molecule type" value="Genomic_DNA"/>
</dbReference>
<organism evidence="1 2">
    <name type="scientific">Maritimibacter alkaliphilus HTCC2654</name>
    <dbReference type="NCBI Taxonomy" id="314271"/>
    <lineage>
        <taxon>Bacteria</taxon>
        <taxon>Pseudomonadati</taxon>
        <taxon>Pseudomonadota</taxon>
        <taxon>Alphaproteobacteria</taxon>
        <taxon>Rhodobacterales</taxon>
        <taxon>Roseobacteraceae</taxon>
        <taxon>Maritimibacter</taxon>
    </lineage>
</organism>
<protein>
    <submittedName>
        <fullName evidence="1">Uncharacterized protein</fullName>
    </submittedName>
</protein>
<dbReference type="eggNOG" id="ENOG502Z89N">
    <property type="taxonomic scope" value="Bacteria"/>
</dbReference>
<gene>
    <name evidence="1" type="ORF">RB2654_13379</name>
</gene>
<evidence type="ECO:0000313" key="1">
    <source>
        <dbReference type="EMBL" id="EAQ14067.1"/>
    </source>
</evidence>
<comment type="caution">
    <text evidence="1">The sequence shown here is derived from an EMBL/GenBank/DDBJ whole genome shotgun (WGS) entry which is preliminary data.</text>
</comment>
<keyword evidence="2" id="KW-1185">Reference proteome</keyword>
<reference evidence="1 2" key="1">
    <citation type="journal article" date="2010" name="J. Bacteriol.">
        <title>Genome sequences of Pelagibaca bermudensis HTCC2601T and Maritimibacter alkaliphilus HTCC2654T, the type strains of two marine Roseobacter genera.</title>
        <authorList>
            <person name="Thrash J.C."/>
            <person name="Cho J.C."/>
            <person name="Ferriera S."/>
            <person name="Johnson J."/>
            <person name="Vergin K.L."/>
            <person name="Giovannoni S.J."/>
        </authorList>
    </citation>
    <scope>NUCLEOTIDE SEQUENCE [LARGE SCALE GENOMIC DNA]</scope>
    <source>
        <strain evidence="1 2">HTCC2654</strain>
    </source>
</reference>